<feature type="region of interest" description="Disordered" evidence="1">
    <location>
        <begin position="1"/>
        <end position="41"/>
    </location>
</feature>
<dbReference type="InterPro" id="IPR011990">
    <property type="entry name" value="TPR-like_helical_dom_sf"/>
</dbReference>
<proteinExistence type="predicted"/>
<accession>A0A9N8ER71</accession>
<feature type="compositionally biased region" description="Low complexity" evidence="1">
    <location>
        <begin position="1"/>
        <end position="19"/>
    </location>
</feature>
<dbReference type="AlphaFoldDB" id="A0A9N8ER71"/>
<protein>
    <submittedName>
        <fullName evidence="2">Sel1 domain protein repeat-containing protein</fullName>
    </submittedName>
</protein>
<reference evidence="2" key="1">
    <citation type="submission" date="2020-06" db="EMBL/GenBank/DDBJ databases">
        <authorList>
            <consortium name="Plant Systems Biology data submission"/>
        </authorList>
    </citation>
    <scope>NUCLEOTIDE SEQUENCE</scope>
    <source>
        <strain evidence="2">D6</strain>
    </source>
</reference>
<dbReference type="SUPFAM" id="SSF81901">
    <property type="entry name" value="HCP-like"/>
    <property type="match status" value="1"/>
</dbReference>
<evidence type="ECO:0000313" key="2">
    <source>
        <dbReference type="EMBL" id="CAB9525771.1"/>
    </source>
</evidence>
<dbReference type="InterPro" id="IPR006597">
    <property type="entry name" value="Sel1-like"/>
</dbReference>
<gene>
    <name evidence="2" type="ORF">SEMRO_1724_G293710.1</name>
</gene>
<dbReference type="EMBL" id="CAICTM010001722">
    <property type="protein sequence ID" value="CAB9525771.1"/>
    <property type="molecule type" value="Genomic_DNA"/>
</dbReference>
<feature type="compositionally biased region" description="Basic and acidic residues" evidence="1">
    <location>
        <begin position="29"/>
        <end position="41"/>
    </location>
</feature>
<evidence type="ECO:0000313" key="3">
    <source>
        <dbReference type="Proteomes" id="UP001153069"/>
    </source>
</evidence>
<dbReference type="OrthoDB" id="194744at2759"/>
<dbReference type="Pfam" id="PF08238">
    <property type="entry name" value="Sel1"/>
    <property type="match status" value="3"/>
</dbReference>
<organism evidence="2 3">
    <name type="scientific">Seminavis robusta</name>
    <dbReference type="NCBI Taxonomy" id="568900"/>
    <lineage>
        <taxon>Eukaryota</taxon>
        <taxon>Sar</taxon>
        <taxon>Stramenopiles</taxon>
        <taxon>Ochrophyta</taxon>
        <taxon>Bacillariophyta</taxon>
        <taxon>Bacillariophyceae</taxon>
        <taxon>Bacillariophycidae</taxon>
        <taxon>Naviculales</taxon>
        <taxon>Naviculaceae</taxon>
        <taxon>Seminavis</taxon>
    </lineage>
</organism>
<sequence>MTAVTNQAAATATESATGTNLDAVEEEAKEEKAKTQGEKTRQSAMSFADDLICPISLELPWEPVKQDDKLAFQWVEKAHFAGSVIATGAMGLYYLEGTGVEKCLDLGIMYLTMAAGQGSDWAAYALGVTFSNGSHGVVVNKSVAILWLEKALGECTHQDLTDDMKKDGEKLLNELKANDISSINP</sequence>
<name>A0A9N8ER71_9STRA</name>
<dbReference type="Gene3D" id="1.25.40.10">
    <property type="entry name" value="Tetratricopeptide repeat domain"/>
    <property type="match status" value="1"/>
</dbReference>
<keyword evidence="3" id="KW-1185">Reference proteome</keyword>
<comment type="caution">
    <text evidence="2">The sequence shown here is derived from an EMBL/GenBank/DDBJ whole genome shotgun (WGS) entry which is preliminary data.</text>
</comment>
<dbReference type="Proteomes" id="UP001153069">
    <property type="component" value="Unassembled WGS sequence"/>
</dbReference>
<evidence type="ECO:0000256" key="1">
    <source>
        <dbReference type="SAM" id="MobiDB-lite"/>
    </source>
</evidence>